<evidence type="ECO:0000313" key="3">
    <source>
        <dbReference type="EMBL" id="TLD00639.1"/>
    </source>
</evidence>
<name>A0A4U8Q7Z1_9FIRM</name>
<sequence length="450" mass="48349" precursor="true">MKKRLAATLLAVTLTASMIAGCGSSDKPAETSADKGAESAQTAADAKETGGKAEDAGSDSEAELTVWAWDKAFNGKALEEADKLYDGAKINFVEMSKADCLQKIHTVLASGVTDDLPDIVIISDLAAQGYLMSYPDAFMPMDDVINYDDFASYKKAAVSYDGVGYGVPFDTGVAGLFYRTDYIEEAGYTQEDMQDLTWDEYLAMGEKLKEKGHMLQTYNPNDIAEFQIMMQSAGKWFTDADGNADFTDNAALKESFEIFKTLNESDYCKVVSDWTEFAGAINGGDVACVLRGSWISSTIMAAEDQSGKWAVAPVPKLSVEGATNKSNQGGSSWYVLNNAKNAQKAADFLAKTFAGSTDLYNTLLKSNNIMGTYLPAESVEAYSEPSEFYGGQKLNADLAAWLKDIPAVDTGAFSAEAQAALLAVTPEYLAGGTLDDCLKNAAEQFNQSIQ</sequence>
<protein>
    <submittedName>
        <fullName evidence="3">Lactose-binding protein</fullName>
    </submittedName>
</protein>
<dbReference type="RefSeq" id="WP_027296238.1">
    <property type="nucleotide sequence ID" value="NZ_JBHTNY010000069.1"/>
</dbReference>
<gene>
    <name evidence="3" type="primary">lacE_4</name>
    <name evidence="3" type="ORF">DSM106044_02471</name>
</gene>
<feature type="signal peptide" evidence="2">
    <location>
        <begin position="1"/>
        <end position="20"/>
    </location>
</feature>
<dbReference type="PANTHER" id="PTHR43649:SF32">
    <property type="entry name" value="SUGAR BINDING SECRETED PROTEIN"/>
    <property type="match status" value="1"/>
</dbReference>
<evidence type="ECO:0000313" key="4">
    <source>
        <dbReference type="Proteomes" id="UP000306509"/>
    </source>
</evidence>
<organism evidence="3 4">
    <name type="scientific">Robinsoniella peoriensis</name>
    <dbReference type="NCBI Taxonomy" id="180332"/>
    <lineage>
        <taxon>Bacteria</taxon>
        <taxon>Bacillati</taxon>
        <taxon>Bacillota</taxon>
        <taxon>Clostridia</taxon>
        <taxon>Lachnospirales</taxon>
        <taxon>Lachnospiraceae</taxon>
        <taxon>Robinsoniella</taxon>
    </lineage>
</organism>
<feature type="compositionally biased region" description="Basic and acidic residues" evidence="1">
    <location>
        <begin position="27"/>
        <end position="37"/>
    </location>
</feature>
<dbReference type="SUPFAM" id="SSF53850">
    <property type="entry name" value="Periplasmic binding protein-like II"/>
    <property type="match status" value="1"/>
</dbReference>
<dbReference type="PANTHER" id="PTHR43649">
    <property type="entry name" value="ARABINOSE-BINDING PROTEIN-RELATED"/>
    <property type="match status" value="1"/>
</dbReference>
<dbReference type="STRING" id="180332.GCA_000797495_05013"/>
<keyword evidence="2" id="KW-0732">Signal</keyword>
<reference evidence="3 4" key="1">
    <citation type="journal article" date="2019" name="Anaerobe">
        <title>Detection of Robinsoniella peoriensis in multiple bone samples of a trauma patient.</title>
        <authorList>
            <person name="Schrottner P."/>
            <person name="Hartwich K."/>
            <person name="Bunk B."/>
            <person name="Schober I."/>
            <person name="Helbig S."/>
            <person name="Rudolph W.W."/>
            <person name="Gunzer F."/>
        </authorList>
    </citation>
    <scope>NUCLEOTIDE SEQUENCE [LARGE SCALE GENOMIC DNA]</scope>
    <source>
        <strain evidence="3 4">DSM 106044</strain>
    </source>
</reference>
<dbReference type="EMBL" id="QGQD01000051">
    <property type="protein sequence ID" value="TLD00639.1"/>
    <property type="molecule type" value="Genomic_DNA"/>
</dbReference>
<accession>A0A4U8Q7Z1</accession>
<dbReference type="Gene3D" id="3.40.190.10">
    <property type="entry name" value="Periplasmic binding protein-like II"/>
    <property type="match status" value="1"/>
</dbReference>
<keyword evidence="4" id="KW-1185">Reference proteome</keyword>
<dbReference type="AlphaFoldDB" id="A0A4U8Q7Z1"/>
<feature type="region of interest" description="Disordered" evidence="1">
    <location>
        <begin position="23"/>
        <end position="59"/>
    </location>
</feature>
<dbReference type="Pfam" id="PF13416">
    <property type="entry name" value="SBP_bac_8"/>
    <property type="match status" value="1"/>
</dbReference>
<dbReference type="PROSITE" id="PS51257">
    <property type="entry name" value="PROKAR_LIPOPROTEIN"/>
    <property type="match status" value="1"/>
</dbReference>
<proteinExistence type="predicted"/>
<evidence type="ECO:0000256" key="2">
    <source>
        <dbReference type="SAM" id="SignalP"/>
    </source>
</evidence>
<comment type="caution">
    <text evidence="3">The sequence shown here is derived from an EMBL/GenBank/DDBJ whole genome shotgun (WGS) entry which is preliminary data.</text>
</comment>
<dbReference type="InterPro" id="IPR050490">
    <property type="entry name" value="Bact_solute-bd_prot1"/>
</dbReference>
<feature type="compositionally biased region" description="Basic and acidic residues" evidence="1">
    <location>
        <begin position="45"/>
        <end position="55"/>
    </location>
</feature>
<dbReference type="Proteomes" id="UP000306509">
    <property type="component" value="Unassembled WGS sequence"/>
</dbReference>
<dbReference type="InterPro" id="IPR006059">
    <property type="entry name" value="SBP"/>
</dbReference>
<evidence type="ECO:0000256" key="1">
    <source>
        <dbReference type="SAM" id="MobiDB-lite"/>
    </source>
</evidence>
<feature type="chain" id="PRO_5039657023" evidence="2">
    <location>
        <begin position="21"/>
        <end position="450"/>
    </location>
</feature>